<keyword evidence="2" id="KW-0732">Signal</keyword>
<dbReference type="Gene3D" id="3.40.190.10">
    <property type="entry name" value="Periplasmic binding protein-like II"/>
    <property type="match status" value="2"/>
</dbReference>
<sequence length="524" mass="60238">MIDGIDSGYQHSGLSKYESTIDLNLVRNTSKNLTNLLKEFPGDTLSDNRWTRLYKDTLGINIQYNWIAEDNLYHQKLGVDIVSRNFPDVMKVNTQQLRELANAGLIQDLNDVYETYMTPFTKEVMYQEGIDPFEVVRMDQKLMGIPVLESSVEAVQYIWIRTDWLEQLGMSPPETMDDLLEISKAFTFEDPDQNGVDDTYGLAVTQYIWDPAMGLSGFMAGFNSYPNLWLENEEGKLVYGGIQSEVKDALLALQTMYQSGEIDEEFMFKDGNQVSEQIKDGTIGLLYGEQWASFLVADSVKNNNKAEWGVFPIVTNEEDKLARVPIQRKMNEYWVVRKGYEHPEAIMKMINLHLEMNWGESAEYENYYSTPYPVWQLSPVTPFPPLKNLDAYLQIDNAVANNQISNLKGEAKAIYEKMDSYHSQNDFNGWGWALTYGSDGAFSVLNEYIENEQILLDKYVGILSDSMGERKTILEHKKLDTYINIILGSPIETFDDFVQDWEKMGGEEITKEINDFYQQLNSSY</sequence>
<keyword evidence="7" id="KW-1185">Reference proteome</keyword>
<keyword evidence="1" id="KW-1003">Cell membrane</keyword>
<evidence type="ECO:0000256" key="1">
    <source>
        <dbReference type="ARBA" id="ARBA00022475"/>
    </source>
</evidence>
<keyword evidence="4" id="KW-0564">Palmitate</keyword>
<evidence type="ECO:0000313" key="6">
    <source>
        <dbReference type="EMBL" id="KYG27076.1"/>
    </source>
</evidence>
<keyword evidence="5" id="KW-0449">Lipoprotein</keyword>
<dbReference type="PANTHER" id="PTHR43649:SF33">
    <property type="entry name" value="POLYGALACTURONAN_RHAMNOGALACTURONAN-BINDING PROTEIN YTCQ"/>
    <property type="match status" value="1"/>
</dbReference>
<dbReference type="SUPFAM" id="SSF53850">
    <property type="entry name" value="Periplasmic binding protein-like II"/>
    <property type="match status" value="1"/>
</dbReference>
<gene>
    <name evidence="6" type="ORF">AZF04_11535</name>
</gene>
<dbReference type="Proteomes" id="UP000075806">
    <property type="component" value="Unassembled WGS sequence"/>
</dbReference>
<comment type="caution">
    <text evidence="6">The sequence shown here is derived from an EMBL/GenBank/DDBJ whole genome shotgun (WGS) entry which is preliminary data.</text>
</comment>
<dbReference type="Pfam" id="PF01547">
    <property type="entry name" value="SBP_bac_1"/>
    <property type="match status" value="1"/>
</dbReference>
<dbReference type="PANTHER" id="PTHR43649">
    <property type="entry name" value="ARABINOSE-BINDING PROTEIN-RELATED"/>
    <property type="match status" value="1"/>
</dbReference>
<evidence type="ECO:0000313" key="7">
    <source>
        <dbReference type="Proteomes" id="UP000075806"/>
    </source>
</evidence>
<reference evidence="6" key="1">
    <citation type="submission" date="2016-02" db="EMBL/GenBank/DDBJ databases">
        <title>Genome sequence of Bacillus trypoxylicola KCTC 13244(T).</title>
        <authorList>
            <person name="Jeong H."/>
            <person name="Park S.-H."/>
            <person name="Choi S.-K."/>
        </authorList>
    </citation>
    <scope>NUCLEOTIDE SEQUENCE [LARGE SCALE GENOMIC DNA]</scope>
    <source>
        <strain evidence="6">KCTC 13244</strain>
    </source>
</reference>
<name>A0A162CXV6_9BACI</name>
<dbReference type="AlphaFoldDB" id="A0A162CXV6"/>
<evidence type="ECO:0000256" key="3">
    <source>
        <dbReference type="ARBA" id="ARBA00023136"/>
    </source>
</evidence>
<organism evidence="6 7">
    <name type="scientific">Alkalihalobacillus trypoxylicola</name>
    <dbReference type="NCBI Taxonomy" id="519424"/>
    <lineage>
        <taxon>Bacteria</taxon>
        <taxon>Bacillati</taxon>
        <taxon>Bacillota</taxon>
        <taxon>Bacilli</taxon>
        <taxon>Bacillales</taxon>
        <taxon>Bacillaceae</taxon>
        <taxon>Alkalihalobacillus</taxon>
    </lineage>
</organism>
<evidence type="ECO:0000256" key="2">
    <source>
        <dbReference type="ARBA" id="ARBA00022729"/>
    </source>
</evidence>
<evidence type="ECO:0000256" key="5">
    <source>
        <dbReference type="ARBA" id="ARBA00023288"/>
    </source>
</evidence>
<proteinExistence type="predicted"/>
<accession>A0A162CXV6</accession>
<keyword evidence="3" id="KW-0472">Membrane</keyword>
<dbReference type="EMBL" id="LTAO01000037">
    <property type="protein sequence ID" value="KYG27076.1"/>
    <property type="molecule type" value="Genomic_DNA"/>
</dbReference>
<dbReference type="InterPro" id="IPR050490">
    <property type="entry name" value="Bact_solute-bd_prot1"/>
</dbReference>
<dbReference type="InterPro" id="IPR006059">
    <property type="entry name" value="SBP"/>
</dbReference>
<protein>
    <submittedName>
        <fullName evidence="6">ABC transporter substrate-binding protein</fullName>
    </submittedName>
</protein>
<dbReference type="STRING" id="519424.AZF04_11535"/>
<evidence type="ECO:0000256" key="4">
    <source>
        <dbReference type="ARBA" id="ARBA00023139"/>
    </source>
</evidence>